<feature type="domain" description="Glutamine amidotransferase type-2" evidence="8">
    <location>
        <begin position="2"/>
        <end position="210"/>
    </location>
</feature>
<dbReference type="KEGG" id="hxa:Halxa_0329"/>
<evidence type="ECO:0000259" key="8">
    <source>
        <dbReference type="PROSITE" id="PS51278"/>
    </source>
</evidence>
<reference evidence="10" key="1">
    <citation type="journal article" date="2012" name="Stand. Genomic Sci.">
        <title>Complete genome sequence of Halopiger xanaduensis type strain (SH-6(T)).</title>
        <authorList>
            <person name="Anderson I."/>
            <person name="Tindall B.J."/>
            <person name="Rohde M."/>
            <person name="Lucas S."/>
            <person name="Han J."/>
            <person name="Lapidus A."/>
            <person name="Cheng J.F."/>
            <person name="Goodwin L."/>
            <person name="Pitluck S."/>
            <person name="Peters L."/>
            <person name="Pati A."/>
            <person name="Mikhailova N."/>
            <person name="Pagani I."/>
            <person name="Teshima H."/>
            <person name="Han C."/>
            <person name="Tapia R."/>
            <person name="Land M."/>
            <person name="Woyke T."/>
            <person name="Klenk H.P."/>
            <person name="Kyrpides N."/>
            <person name="Ivanova N."/>
        </authorList>
    </citation>
    <scope>NUCLEOTIDE SEQUENCE [LARGE SCALE GENOMIC DNA]</scope>
    <source>
        <strain evidence="10">DSM 18323 / JCM 14033 / SH-6</strain>
        <plasmid evidence="10">Plasmid pHALXA01</plasmid>
    </source>
</reference>
<proteinExistence type="inferred from homology"/>
<sequence>MSGFVVLFNRQGTGLDRGVARAMLDRIDHRGPDGSGLWCDGNVALGHQHLQSTPESKFDDQPARDDGLVVVADARLDNRGELRQKLGLREAGRPVPDSQLLLAAYKKWGRNCVERLLGSFAFVIWDDDRDVVFCARDRFGVKPLYVHRGDDVFAAASELKALLTHPAVSAAVDEVKIGDFLVGRFDDKERTFYREIRRLPPAHTLTIGTTDVEKRQYWDLDPTRTISLESDSAYERRFRELFQQAVECRLRTSGTVGTSLSGGLDSSSITVMARTLVPSAKSLPTFSNVYDDAPSSDEREFIESVTARRGIESNYVFLDDVGSFGDCERMFRHYDLPPHDTMHHAIWERVKRADRDGVDVLLEGALGDSAVGYGLGFLSELLRTGRWWQLWSELRAMSDIVGASPRHLFVRHAVAPLVPEQLDRLRSRLRGDPILEAAENPALDSAFVDRIGLRRRIKATDLGVSVLRETARRRQRRSLLSGLLTASLETADLAFAAFGVEPRYPFTDTRLVEFSLAMPPSQQLSDGWTRSIIRRSLRDLLPEQIRTRPWKTDMSEGFCNSLALEQEDLQRLVNDPGPLTTYLDEQELRTTYDRFPGNADIRDARVLFRALSLSKWFDADTVADRNPRHSDGELHTSGVRSSTVDD</sequence>
<dbReference type="EC" id="6.3.5.4" evidence="5"/>
<dbReference type="PROSITE" id="PS51278">
    <property type="entry name" value="GATASE_TYPE_2"/>
    <property type="match status" value="1"/>
</dbReference>
<geneLocation type="plasmid" evidence="9 10">
    <name>pHALXA01</name>
</geneLocation>
<keyword evidence="9" id="KW-0614">Plasmid</keyword>
<name>F8DD45_HALXS</name>
<dbReference type="Proteomes" id="UP000006794">
    <property type="component" value="Plasmid pHALXA01"/>
</dbReference>
<dbReference type="AlphaFoldDB" id="F8DD45"/>
<dbReference type="PANTHER" id="PTHR43284:SF1">
    <property type="entry name" value="ASPARAGINE SYNTHETASE"/>
    <property type="match status" value="1"/>
</dbReference>
<protein>
    <recommendedName>
        <fullName evidence="5">Putative asparagine synthetase [glutamine-hydrolyzing]</fullName>
        <ecNumber evidence="5">6.3.5.4</ecNumber>
    </recommendedName>
</protein>
<gene>
    <name evidence="9" type="ordered locus">Halxa_0329</name>
</gene>
<evidence type="ECO:0000256" key="7">
    <source>
        <dbReference type="SAM" id="MobiDB-lite"/>
    </source>
</evidence>
<evidence type="ECO:0000256" key="4">
    <source>
        <dbReference type="ARBA" id="ARBA00022962"/>
    </source>
</evidence>
<dbReference type="RefSeq" id="WP_013875660.1">
    <property type="nucleotide sequence ID" value="NC_015658.1"/>
</dbReference>
<dbReference type="CDD" id="cd00712">
    <property type="entry name" value="AsnB"/>
    <property type="match status" value="1"/>
</dbReference>
<feature type="region of interest" description="Disordered" evidence="7">
    <location>
        <begin position="624"/>
        <end position="646"/>
    </location>
</feature>
<dbReference type="OrthoDB" id="8692at2157"/>
<evidence type="ECO:0000256" key="5">
    <source>
        <dbReference type="PIRNR" id="PIRNR001589"/>
    </source>
</evidence>
<keyword evidence="3 5" id="KW-0067">ATP-binding</keyword>
<dbReference type="GO" id="GO:0005524">
    <property type="term" value="F:ATP binding"/>
    <property type="evidence" value="ECO:0007669"/>
    <property type="project" value="UniProtKB-KW"/>
</dbReference>
<dbReference type="Pfam" id="PF00733">
    <property type="entry name" value="Asn_synthase"/>
    <property type="match status" value="1"/>
</dbReference>
<dbReference type="GeneID" id="10795200"/>
<evidence type="ECO:0000313" key="10">
    <source>
        <dbReference type="Proteomes" id="UP000006794"/>
    </source>
</evidence>
<dbReference type="Gene3D" id="3.40.50.620">
    <property type="entry name" value="HUPs"/>
    <property type="match status" value="1"/>
</dbReference>
<dbReference type="Pfam" id="PF13537">
    <property type="entry name" value="GATase_7"/>
    <property type="match status" value="1"/>
</dbReference>
<dbReference type="InterPro" id="IPR033738">
    <property type="entry name" value="AsnB_N"/>
</dbReference>
<evidence type="ECO:0000256" key="1">
    <source>
        <dbReference type="ARBA" id="ARBA00005752"/>
    </source>
</evidence>
<feature type="binding site" evidence="6">
    <location>
        <position position="97"/>
    </location>
    <ligand>
        <name>L-glutamine</name>
        <dbReference type="ChEBI" id="CHEBI:58359"/>
    </ligand>
</feature>
<comment type="catalytic activity">
    <reaction evidence="5">
        <text>L-aspartate + L-glutamine + ATP + H2O = L-asparagine + L-glutamate + AMP + diphosphate + H(+)</text>
        <dbReference type="Rhea" id="RHEA:12228"/>
        <dbReference type="ChEBI" id="CHEBI:15377"/>
        <dbReference type="ChEBI" id="CHEBI:15378"/>
        <dbReference type="ChEBI" id="CHEBI:29985"/>
        <dbReference type="ChEBI" id="CHEBI:29991"/>
        <dbReference type="ChEBI" id="CHEBI:30616"/>
        <dbReference type="ChEBI" id="CHEBI:33019"/>
        <dbReference type="ChEBI" id="CHEBI:58048"/>
        <dbReference type="ChEBI" id="CHEBI:58359"/>
        <dbReference type="ChEBI" id="CHEBI:456215"/>
        <dbReference type="EC" id="6.3.5.4"/>
    </reaction>
</comment>
<evidence type="ECO:0000313" key="9">
    <source>
        <dbReference type="EMBL" id="AEH38932.1"/>
    </source>
</evidence>
<dbReference type="PIRSF" id="PIRSF001589">
    <property type="entry name" value="Asn_synthetase_glu-h"/>
    <property type="match status" value="1"/>
</dbReference>
<comment type="similarity">
    <text evidence="1">Belongs to the asparagine synthetase family.</text>
</comment>
<dbReference type="Gene3D" id="3.60.20.10">
    <property type="entry name" value="Glutamine Phosphoribosylpyrophosphate, subunit 1, domain 1"/>
    <property type="match status" value="1"/>
</dbReference>
<evidence type="ECO:0000256" key="6">
    <source>
        <dbReference type="PIRSR" id="PIRSR001589-2"/>
    </source>
</evidence>
<dbReference type="InterPro" id="IPR014729">
    <property type="entry name" value="Rossmann-like_a/b/a_fold"/>
</dbReference>
<evidence type="ECO:0000256" key="2">
    <source>
        <dbReference type="ARBA" id="ARBA00022741"/>
    </source>
</evidence>
<keyword evidence="4" id="KW-0315">Glutamine amidotransferase</keyword>
<dbReference type="InterPro" id="IPR001962">
    <property type="entry name" value="Asn_synthase"/>
</dbReference>
<dbReference type="HOGENOM" id="CLU_014658_3_3_2"/>
<dbReference type="PANTHER" id="PTHR43284">
    <property type="entry name" value="ASPARAGINE SYNTHETASE (GLUTAMINE-HYDROLYZING)"/>
    <property type="match status" value="1"/>
</dbReference>
<dbReference type="GO" id="GO:0004066">
    <property type="term" value="F:asparagine synthase (glutamine-hydrolyzing) activity"/>
    <property type="evidence" value="ECO:0007669"/>
    <property type="project" value="UniProtKB-EC"/>
</dbReference>
<dbReference type="GO" id="GO:0006529">
    <property type="term" value="P:asparagine biosynthetic process"/>
    <property type="evidence" value="ECO:0007669"/>
    <property type="project" value="InterPro"/>
</dbReference>
<dbReference type="SUPFAM" id="SSF56235">
    <property type="entry name" value="N-terminal nucleophile aminohydrolases (Ntn hydrolases)"/>
    <property type="match status" value="1"/>
</dbReference>
<dbReference type="InterPro" id="IPR029055">
    <property type="entry name" value="Ntn_hydrolases_N"/>
</dbReference>
<keyword evidence="10" id="KW-1185">Reference proteome</keyword>
<feature type="compositionally biased region" description="Basic and acidic residues" evidence="7">
    <location>
        <begin position="624"/>
        <end position="634"/>
    </location>
</feature>
<dbReference type="InterPro" id="IPR051786">
    <property type="entry name" value="ASN_synthetase/amidase"/>
</dbReference>
<dbReference type="NCBIfam" id="TIGR01536">
    <property type="entry name" value="asn_synth_AEB"/>
    <property type="match status" value="1"/>
</dbReference>
<accession>F8DD45</accession>
<dbReference type="InterPro" id="IPR017932">
    <property type="entry name" value="GATase_2_dom"/>
</dbReference>
<dbReference type="EMBL" id="CP002840">
    <property type="protein sequence ID" value="AEH38932.1"/>
    <property type="molecule type" value="Genomic_DNA"/>
</dbReference>
<organism evidence="9 10">
    <name type="scientific">Halopiger xanaduensis (strain DSM 18323 / JCM 14033 / SH-6)</name>
    <dbReference type="NCBI Taxonomy" id="797210"/>
    <lineage>
        <taxon>Archaea</taxon>
        <taxon>Methanobacteriati</taxon>
        <taxon>Methanobacteriota</taxon>
        <taxon>Stenosarchaea group</taxon>
        <taxon>Halobacteria</taxon>
        <taxon>Halobacteriales</taxon>
        <taxon>Natrialbaceae</taxon>
        <taxon>Halopiger</taxon>
    </lineage>
</organism>
<dbReference type="SUPFAM" id="SSF52402">
    <property type="entry name" value="Adenine nucleotide alpha hydrolases-like"/>
    <property type="match status" value="1"/>
</dbReference>
<keyword evidence="2 5" id="KW-0547">Nucleotide-binding</keyword>
<dbReference type="InterPro" id="IPR006426">
    <property type="entry name" value="Asn_synth_AEB"/>
</dbReference>
<evidence type="ECO:0000256" key="3">
    <source>
        <dbReference type="ARBA" id="ARBA00022840"/>
    </source>
</evidence>